<dbReference type="Gene3D" id="1.10.10.10">
    <property type="entry name" value="Winged helix-like DNA-binding domain superfamily/Winged helix DNA-binding domain"/>
    <property type="match status" value="1"/>
</dbReference>
<dbReference type="GO" id="GO:0003677">
    <property type="term" value="F:DNA binding"/>
    <property type="evidence" value="ECO:0007669"/>
    <property type="project" value="UniProtKB-KW"/>
</dbReference>
<dbReference type="PANTHER" id="PTHR30537">
    <property type="entry name" value="HTH-TYPE TRANSCRIPTIONAL REGULATOR"/>
    <property type="match status" value="1"/>
</dbReference>
<dbReference type="SUPFAM" id="SSF53850">
    <property type="entry name" value="Periplasmic binding protein-like II"/>
    <property type="match status" value="1"/>
</dbReference>
<dbReference type="GO" id="GO:0003700">
    <property type="term" value="F:DNA-binding transcription factor activity"/>
    <property type="evidence" value="ECO:0007669"/>
    <property type="project" value="InterPro"/>
</dbReference>
<dbReference type="EMBL" id="JAGKTC010000001">
    <property type="protein sequence ID" value="MBP3984170.1"/>
    <property type="molecule type" value="Genomic_DNA"/>
</dbReference>
<comment type="similarity">
    <text evidence="1">Belongs to the LysR transcriptional regulatory family.</text>
</comment>
<dbReference type="PANTHER" id="PTHR30537:SF5">
    <property type="entry name" value="HTH-TYPE TRANSCRIPTIONAL ACTIVATOR TTDR-RELATED"/>
    <property type="match status" value="1"/>
</dbReference>
<evidence type="ECO:0000256" key="2">
    <source>
        <dbReference type="ARBA" id="ARBA00023015"/>
    </source>
</evidence>
<evidence type="ECO:0000313" key="6">
    <source>
        <dbReference type="EMBL" id="MBP3984170.1"/>
    </source>
</evidence>
<evidence type="ECO:0000256" key="4">
    <source>
        <dbReference type="ARBA" id="ARBA00023163"/>
    </source>
</evidence>
<keyword evidence="7" id="KW-1185">Reference proteome</keyword>
<dbReference type="Proteomes" id="UP000673447">
    <property type="component" value="Unassembled WGS sequence"/>
</dbReference>
<keyword evidence="2" id="KW-0805">Transcription regulation</keyword>
<protein>
    <submittedName>
        <fullName evidence="6">LysR family transcriptional regulator</fullName>
    </submittedName>
</protein>
<dbReference type="Pfam" id="PF03466">
    <property type="entry name" value="LysR_substrate"/>
    <property type="match status" value="1"/>
</dbReference>
<reference evidence="6" key="1">
    <citation type="journal article" date="2016" name="Int. J. Syst. Evol. Microbiol.">
        <title>Pseudoxanthomonas helianthi sp. nov., isolated from roots of Jerusalem artichoke (Helianthus tuberosus).</title>
        <authorList>
            <person name="Kittiwongwattana C."/>
            <person name="Thawai C."/>
        </authorList>
    </citation>
    <scope>NUCLEOTIDE SEQUENCE</scope>
    <source>
        <strain evidence="6">110414</strain>
    </source>
</reference>
<dbReference type="InterPro" id="IPR058163">
    <property type="entry name" value="LysR-type_TF_proteobact-type"/>
</dbReference>
<dbReference type="PRINTS" id="PR00039">
    <property type="entry name" value="HTHLYSR"/>
</dbReference>
<dbReference type="InterPro" id="IPR005119">
    <property type="entry name" value="LysR_subst-bd"/>
</dbReference>
<dbReference type="AlphaFoldDB" id="A0A940X1R3"/>
<dbReference type="SUPFAM" id="SSF46785">
    <property type="entry name" value="Winged helix' DNA-binding domain"/>
    <property type="match status" value="1"/>
</dbReference>
<proteinExistence type="inferred from homology"/>
<dbReference type="PROSITE" id="PS50931">
    <property type="entry name" value="HTH_LYSR"/>
    <property type="match status" value="1"/>
</dbReference>
<dbReference type="CDD" id="cd08422">
    <property type="entry name" value="PBP2_CrgA_like"/>
    <property type="match status" value="1"/>
</dbReference>
<dbReference type="Gene3D" id="3.40.190.290">
    <property type="match status" value="1"/>
</dbReference>
<dbReference type="InterPro" id="IPR036388">
    <property type="entry name" value="WH-like_DNA-bd_sf"/>
</dbReference>
<sequence>MSLRRLDDIEALILAVERGSLTAAATALGSTPSAVSRAISRLEQRLGVQLLRRSTRSLGLTEAGQRYLEQSRHAFALLDDAERTLQGQRERLAGRVRISAPTTYGHHRLPLRLRDFAARHPQVEIELSIGNRNVDLVAEGFDIAIRAGELPDSGLVARPLEDATFRLVAAPAYLQAHGVPADLRALAAHRCLAFVMPSTGRVMPWLLREDDRDVDWTPSATLKVADDPLGLVALARAGAGICQTYEFIVADDLRRGDLVEVLPQTRGRTRGFSLLYAPHRQLSGAARALIEALTSTASREALLPGE</sequence>
<dbReference type="Pfam" id="PF00126">
    <property type="entry name" value="HTH_1"/>
    <property type="match status" value="1"/>
</dbReference>
<organism evidence="6 7">
    <name type="scientific">Pseudoxanthomonas helianthi</name>
    <dbReference type="NCBI Taxonomy" id="1453541"/>
    <lineage>
        <taxon>Bacteria</taxon>
        <taxon>Pseudomonadati</taxon>
        <taxon>Pseudomonadota</taxon>
        <taxon>Gammaproteobacteria</taxon>
        <taxon>Lysobacterales</taxon>
        <taxon>Lysobacteraceae</taxon>
        <taxon>Pseudoxanthomonas</taxon>
    </lineage>
</organism>
<gene>
    <name evidence="6" type="ORF">J5837_06975</name>
</gene>
<dbReference type="RefSeq" id="WP_210535954.1">
    <property type="nucleotide sequence ID" value="NZ_JAGKTC010000001.1"/>
</dbReference>
<feature type="domain" description="HTH lysR-type" evidence="5">
    <location>
        <begin position="1"/>
        <end position="61"/>
    </location>
</feature>
<name>A0A940X1R3_9GAMM</name>
<keyword evidence="4" id="KW-0804">Transcription</keyword>
<evidence type="ECO:0000259" key="5">
    <source>
        <dbReference type="PROSITE" id="PS50931"/>
    </source>
</evidence>
<evidence type="ECO:0000256" key="1">
    <source>
        <dbReference type="ARBA" id="ARBA00009437"/>
    </source>
</evidence>
<keyword evidence="3" id="KW-0238">DNA-binding</keyword>
<reference evidence="6" key="2">
    <citation type="submission" date="2021-03" db="EMBL/GenBank/DDBJ databases">
        <authorList>
            <person name="Cao W."/>
        </authorList>
    </citation>
    <scope>NUCLEOTIDE SEQUENCE</scope>
    <source>
        <strain evidence="6">110414</strain>
    </source>
</reference>
<comment type="caution">
    <text evidence="6">The sequence shown here is derived from an EMBL/GenBank/DDBJ whole genome shotgun (WGS) entry which is preliminary data.</text>
</comment>
<dbReference type="InterPro" id="IPR036390">
    <property type="entry name" value="WH_DNA-bd_sf"/>
</dbReference>
<accession>A0A940X1R3</accession>
<dbReference type="InterPro" id="IPR000847">
    <property type="entry name" value="LysR_HTH_N"/>
</dbReference>
<evidence type="ECO:0000256" key="3">
    <source>
        <dbReference type="ARBA" id="ARBA00023125"/>
    </source>
</evidence>
<dbReference type="FunFam" id="1.10.10.10:FF:000001">
    <property type="entry name" value="LysR family transcriptional regulator"/>
    <property type="match status" value="1"/>
</dbReference>
<evidence type="ECO:0000313" key="7">
    <source>
        <dbReference type="Proteomes" id="UP000673447"/>
    </source>
</evidence>